<sequence>MGFQGDHLDPGEITRLLGRSPSVAVAKGEYWYTSLGAEKKAETGSWRIWADHRQPADLDGQIRLLLEPLSADLEVWRRLSGLYAGRIFAGMFLGSYNQGIGIHADTVTMMGERGLHMEFDIYGPD</sequence>
<dbReference type="AlphaFoldDB" id="A0A6I4TXT7"/>
<dbReference type="InterPro" id="IPR025459">
    <property type="entry name" value="DUF4279"/>
</dbReference>
<organism evidence="1 2">
    <name type="scientific">Croceibacterium xixiisoli</name>
    <dbReference type="NCBI Taxonomy" id="1476466"/>
    <lineage>
        <taxon>Bacteria</taxon>
        <taxon>Pseudomonadati</taxon>
        <taxon>Pseudomonadota</taxon>
        <taxon>Alphaproteobacteria</taxon>
        <taxon>Sphingomonadales</taxon>
        <taxon>Erythrobacteraceae</taxon>
        <taxon>Croceibacterium</taxon>
    </lineage>
</organism>
<protein>
    <submittedName>
        <fullName evidence="1">DUF4279 domain-containing protein</fullName>
    </submittedName>
</protein>
<dbReference type="Proteomes" id="UP000469430">
    <property type="component" value="Unassembled WGS sequence"/>
</dbReference>
<proteinExistence type="predicted"/>
<comment type="caution">
    <text evidence="1">The sequence shown here is derived from an EMBL/GenBank/DDBJ whole genome shotgun (WGS) entry which is preliminary data.</text>
</comment>
<name>A0A6I4TXT7_9SPHN</name>
<dbReference type="Pfam" id="PF14106">
    <property type="entry name" value="DUF4279"/>
    <property type="match status" value="1"/>
</dbReference>
<reference evidence="1 2" key="1">
    <citation type="submission" date="2019-12" db="EMBL/GenBank/DDBJ databases">
        <title>Genomic-based taxomic classification of the family Erythrobacteraceae.</title>
        <authorList>
            <person name="Xu L."/>
        </authorList>
    </citation>
    <scope>NUCLEOTIDE SEQUENCE [LARGE SCALE GENOMIC DNA]</scope>
    <source>
        <strain evidence="1 2">S36</strain>
    </source>
</reference>
<gene>
    <name evidence="1" type="ORF">GRI97_10705</name>
</gene>
<evidence type="ECO:0000313" key="1">
    <source>
        <dbReference type="EMBL" id="MXO99458.1"/>
    </source>
</evidence>
<evidence type="ECO:0000313" key="2">
    <source>
        <dbReference type="Proteomes" id="UP000469430"/>
    </source>
</evidence>
<accession>A0A6I4TXT7</accession>
<dbReference type="EMBL" id="WTYJ01000002">
    <property type="protein sequence ID" value="MXO99458.1"/>
    <property type="molecule type" value="Genomic_DNA"/>
</dbReference>
<dbReference type="OrthoDB" id="6025978at2"/>
<keyword evidence="2" id="KW-1185">Reference proteome</keyword>